<accession>A0ABN3FVD5</accession>
<sequence>MLSRGVSGERLERVRELIAAADDDALADEMVRLGLVDDDVRALPGARRHALILRLIERGADGPLLVEVADDIPAGALSWRAGRHLIGVAAASETCPPRVLAVLADVAEREAGGAPAALVAVMRRTAIEHAKHHPPARWAPIRPWLEREAGSLNVGEPWAEAAAAQAPSGELLAHALTASGARPAPRWARRGADLVAELGGEECRALIRRWLGLVPAPRTIELRRDGGRDPNQVPDPHNARALRGLLYLLAVTVPHPDDVPAVGRLAQYACEKVPGHGPRSQAVAHACVYALERFTTIPALRELIRLRSLGQPPGIASALSAAIARRSVALGVDPGRLHQASAP</sequence>
<keyword evidence="2" id="KW-1185">Reference proteome</keyword>
<reference evidence="1 2" key="1">
    <citation type="journal article" date="2019" name="Int. J. Syst. Evol. Microbiol.">
        <title>The Global Catalogue of Microorganisms (GCM) 10K type strain sequencing project: providing services to taxonomists for standard genome sequencing and annotation.</title>
        <authorList>
            <consortium name="The Broad Institute Genomics Platform"/>
            <consortium name="The Broad Institute Genome Sequencing Center for Infectious Disease"/>
            <person name="Wu L."/>
            <person name="Ma J."/>
        </authorList>
    </citation>
    <scope>NUCLEOTIDE SEQUENCE [LARGE SCALE GENOMIC DNA]</scope>
    <source>
        <strain evidence="1 2">JCM 3272</strain>
    </source>
</reference>
<dbReference type="Proteomes" id="UP001501444">
    <property type="component" value="Unassembled WGS sequence"/>
</dbReference>
<dbReference type="EMBL" id="BAAARV010000018">
    <property type="protein sequence ID" value="GAA2338464.1"/>
    <property type="molecule type" value="Genomic_DNA"/>
</dbReference>
<evidence type="ECO:0000313" key="1">
    <source>
        <dbReference type="EMBL" id="GAA2338464.1"/>
    </source>
</evidence>
<proteinExistence type="predicted"/>
<evidence type="ECO:0000313" key="2">
    <source>
        <dbReference type="Proteomes" id="UP001501444"/>
    </source>
</evidence>
<organism evidence="1 2">
    <name type="scientific">Dactylosporangium salmoneum</name>
    <dbReference type="NCBI Taxonomy" id="53361"/>
    <lineage>
        <taxon>Bacteria</taxon>
        <taxon>Bacillati</taxon>
        <taxon>Actinomycetota</taxon>
        <taxon>Actinomycetes</taxon>
        <taxon>Micromonosporales</taxon>
        <taxon>Micromonosporaceae</taxon>
        <taxon>Dactylosporangium</taxon>
    </lineage>
</organism>
<gene>
    <name evidence="1" type="ORF">GCM10010170_020110</name>
</gene>
<protein>
    <submittedName>
        <fullName evidence="1">Uncharacterized protein</fullName>
    </submittedName>
</protein>
<name>A0ABN3FVD5_9ACTN</name>
<comment type="caution">
    <text evidence="1">The sequence shown here is derived from an EMBL/GenBank/DDBJ whole genome shotgun (WGS) entry which is preliminary data.</text>
</comment>